<dbReference type="GO" id="GO:0052916">
    <property type="term" value="F:23S rRNA (guanine(1835)-N(2))-methyltransferase activity"/>
    <property type="evidence" value="ECO:0007669"/>
    <property type="project" value="UniProtKB-EC"/>
</dbReference>
<keyword evidence="4 6" id="KW-0808">Transferase</keyword>
<proteinExistence type="inferred from homology"/>
<feature type="domain" description="RlmG N-terminal" evidence="8">
    <location>
        <begin position="7"/>
        <end position="183"/>
    </location>
</feature>
<dbReference type="GO" id="GO:0003676">
    <property type="term" value="F:nucleic acid binding"/>
    <property type="evidence" value="ECO:0007669"/>
    <property type="project" value="InterPro"/>
</dbReference>
<comment type="subcellular location">
    <subcellularLocation>
        <location evidence="6">Cytoplasm</location>
    </subcellularLocation>
</comment>
<dbReference type="OrthoDB" id="29650at2"/>
<keyword evidence="3 6" id="KW-0489">Methyltransferase</keyword>
<comment type="caution">
    <text evidence="9">The sequence shown here is derived from an EMBL/GenBank/DDBJ whole genome shotgun (WGS) entry which is preliminary data.</text>
</comment>
<accession>A0A1T2KTD1</accession>
<dbReference type="EC" id="2.1.1.174" evidence="6"/>
<evidence type="ECO:0000256" key="6">
    <source>
        <dbReference type="HAMAP-Rule" id="MF_01859"/>
    </source>
</evidence>
<dbReference type="PIRSF" id="PIRSF037565">
    <property type="entry name" value="RRNA_m2G_Mtase_RsmD_prd"/>
    <property type="match status" value="1"/>
</dbReference>
<dbReference type="SUPFAM" id="SSF53335">
    <property type="entry name" value="S-adenosyl-L-methionine-dependent methyltransferases"/>
    <property type="match status" value="1"/>
</dbReference>
<evidence type="ECO:0000256" key="2">
    <source>
        <dbReference type="ARBA" id="ARBA00022552"/>
    </source>
</evidence>
<evidence type="ECO:0000256" key="3">
    <source>
        <dbReference type="ARBA" id="ARBA00022603"/>
    </source>
</evidence>
<dbReference type="PANTHER" id="PTHR47816:SF5">
    <property type="entry name" value="RIBOSOMAL RNA LARGE SUBUNIT METHYLTRANSFERASE G"/>
    <property type="match status" value="1"/>
</dbReference>
<evidence type="ECO:0000256" key="4">
    <source>
        <dbReference type="ARBA" id="ARBA00022679"/>
    </source>
</evidence>
<dbReference type="Pfam" id="PF05175">
    <property type="entry name" value="MTS"/>
    <property type="match status" value="1"/>
</dbReference>
<dbReference type="InterPro" id="IPR029063">
    <property type="entry name" value="SAM-dependent_MTases_sf"/>
</dbReference>
<dbReference type="InterPro" id="IPR058679">
    <property type="entry name" value="RlmG_N"/>
</dbReference>
<comment type="catalytic activity">
    <reaction evidence="6">
        <text>guanosine(1835) in 23S rRNA + S-adenosyl-L-methionine = N(2)-methylguanosine(1835) in 23S rRNA + S-adenosyl-L-homocysteine + H(+)</text>
        <dbReference type="Rhea" id="RHEA:42744"/>
        <dbReference type="Rhea" id="RHEA-COMP:10217"/>
        <dbReference type="Rhea" id="RHEA-COMP:10218"/>
        <dbReference type="ChEBI" id="CHEBI:15378"/>
        <dbReference type="ChEBI" id="CHEBI:57856"/>
        <dbReference type="ChEBI" id="CHEBI:59789"/>
        <dbReference type="ChEBI" id="CHEBI:74269"/>
        <dbReference type="ChEBI" id="CHEBI:74481"/>
        <dbReference type="EC" id="2.1.1.174"/>
    </reaction>
</comment>
<protein>
    <recommendedName>
        <fullName evidence="6">Ribosomal RNA large subunit methyltransferase G</fullName>
        <ecNumber evidence="6">2.1.1.174</ecNumber>
    </recommendedName>
    <alternativeName>
        <fullName evidence="6">23S rRNA m2G1835 methyltransferase</fullName>
    </alternativeName>
    <alternativeName>
        <fullName evidence="6">rRNA (guanine-N(2)-)-methyltransferase RlmG</fullName>
    </alternativeName>
</protein>
<dbReference type="Pfam" id="PF26049">
    <property type="entry name" value="RLMG_N"/>
    <property type="match status" value="1"/>
</dbReference>
<evidence type="ECO:0000259" key="7">
    <source>
        <dbReference type="Pfam" id="PF05175"/>
    </source>
</evidence>
<evidence type="ECO:0000256" key="5">
    <source>
        <dbReference type="ARBA" id="ARBA00022691"/>
    </source>
</evidence>
<dbReference type="InterPro" id="IPR002052">
    <property type="entry name" value="DNA_methylase_N6_adenine_CS"/>
</dbReference>
<evidence type="ECO:0000256" key="1">
    <source>
        <dbReference type="ARBA" id="ARBA00022490"/>
    </source>
</evidence>
<keyword evidence="2 6" id="KW-0698">rRNA processing</keyword>
<dbReference type="Gene3D" id="3.40.50.150">
    <property type="entry name" value="Vaccinia Virus protein VP39"/>
    <property type="match status" value="2"/>
</dbReference>
<dbReference type="PROSITE" id="PS00092">
    <property type="entry name" value="N6_MTASE"/>
    <property type="match status" value="1"/>
</dbReference>
<dbReference type="InterPro" id="IPR046977">
    <property type="entry name" value="RsmC/RlmG"/>
</dbReference>
<name>A0A1T2KTD1_9GAMM</name>
<dbReference type="GO" id="GO:0005737">
    <property type="term" value="C:cytoplasm"/>
    <property type="evidence" value="ECO:0007669"/>
    <property type="project" value="UniProtKB-SubCell"/>
</dbReference>
<dbReference type="EMBL" id="MPRJ01000062">
    <property type="protein sequence ID" value="OOZ35976.1"/>
    <property type="molecule type" value="Genomic_DNA"/>
</dbReference>
<feature type="domain" description="Methyltransferase small" evidence="7">
    <location>
        <begin position="205"/>
        <end position="374"/>
    </location>
</feature>
<gene>
    <name evidence="6" type="primary">rlmG</name>
    <name evidence="9" type="ORF">BOW51_09415</name>
</gene>
<dbReference type="InterPro" id="IPR017237">
    <property type="entry name" value="RLMG"/>
</dbReference>
<evidence type="ECO:0000313" key="10">
    <source>
        <dbReference type="Proteomes" id="UP000190896"/>
    </source>
</evidence>
<reference evidence="9 10" key="1">
    <citation type="submission" date="2016-11" db="EMBL/GenBank/DDBJ databases">
        <title>Mixed transmission modes and dynamic genome evolution in an obligate animal-bacterial symbiosis.</title>
        <authorList>
            <person name="Russell S.L."/>
            <person name="Corbett-Detig R.B."/>
            <person name="Cavanaugh C.M."/>
        </authorList>
    </citation>
    <scope>NUCLEOTIDE SEQUENCE [LARGE SCALE GENOMIC DNA]</scope>
    <source>
        <strain evidence="9">Se-Cadez</strain>
    </source>
</reference>
<dbReference type="HAMAP" id="MF_01859">
    <property type="entry name" value="23SrRNA_methyltr_G"/>
    <property type="match status" value="1"/>
</dbReference>
<keyword evidence="5 6" id="KW-0949">S-adenosyl-L-methionine</keyword>
<dbReference type="PANTHER" id="PTHR47816">
    <property type="entry name" value="RIBOSOMAL RNA SMALL SUBUNIT METHYLTRANSFERASE C"/>
    <property type="match status" value="1"/>
</dbReference>
<comment type="similarity">
    <text evidence="6">Belongs to the methyltransferase superfamily. RlmG family.</text>
</comment>
<keyword evidence="1 6" id="KW-0963">Cytoplasm</keyword>
<organism evidence="9 10">
    <name type="scientific">Solemya velesiana gill symbiont</name>
    <dbReference type="NCBI Taxonomy" id="1918948"/>
    <lineage>
        <taxon>Bacteria</taxon>
        <taxon>Pseudomonadati</taxon>
        <taxon>Pseudomonadota</taxon>
        <taxon>Gammaproteobacteria</taxon>
        <taxon>sulfur-oxidizing symbionts</taxon>
    </lineage>
</organism>
<comment type="function">
    <text evidence="6">Specifically methylates the guanine in position 1835 (m2G1835) of 23S rRNA.</text>
</comment>
<keyword evidence="10" id="KW-1185">Reference proteome</keyword>
<evidence type="ECO:0000313" key="9">
    <source>
        <dbReference type="EMBL" id="OOZ35976.1"/>
    </source>
</evidence>
<dbReference type="AlphaFoldDB" id="A0A1T2KTD1"/>
<dbReference type="CDD" id="cd02440">
    <property type="entry name" value="AdoMet_MTases"/>
    <property type="match status" value="1"/>
</dbReference>
<dbReference type="Proteomes" id="UP000190896">
    <property type="component" value="Unassembled WGS sequence"/>
</dbReference>
<dbReference type="RefSeq" id="WP_078487762.1">
    <property type="nucleotide sequence ID" value="NZ_MPRJ01000062.1"/>
</dbReference>
<sequence>MSGTEPLSTPFGSFLLQRFPLRKRETLRAWDAADEYLLNHLAEEGIDDGARILILNDNFGALSVSLAHLAPQMQTDSFISAWSVRENLKDNGLSGESVVIQDSLAPHLTSYDLVLIRVTKTLALLEDQLLCLKSYLHQGSRVIGCGMVKQIRSSHLDLFESIVGPTTTSQAKKKARLVFPKPDLSIPPRTSPYPCCYALEGSVFRLCNYANVFSRESLDIGTRLFLDHIPASTEFRDIIDLGCGNGVVGLLAAEANPDARIWFTDESYMAVASAELNFQQSGLENAAEFISGDCLTGFKPASADLVLCNPPFHQQQVVGDFIAWRMFQQSFKVLRDGGELRVIGNRHLSYHAKLKRLFGNAQVVASNPKFVVLKSVKA</sequence>
<evidence type="ECO:0000259" key="8">
    <source>
        <dbReference type="Pfam" id="PF26049"/>
    </source>
</evidence>
<dbReference type="InterPro" id="IPR007848">
    <property type="entry name" value="Small_mtfrase_dom"/>
</dbReference>